<dbReference type="RefSeq" id="WP_192027538.1">
    <property type="nucleotide sequence ID" value="NZ_JACYTR010000001.1"/>
</dbReference>
<sequence length="235" mass="26324">MTQENNFDALPVFDDQGRNLVDPADSWGRKTAYITCLQAKAITTYVGRGTGLALDLGCGYGRMSGTLRELGWQVTGLDVSKRVLMAASRMAPAGTWCVGSLPHLPFADRTFDLVLAQNLLRVLHLNQVLNVADGIPRVVKPGGRLVVVDNIRQGHRDFVPESVVIEKFARNGFGLVSRTAIRAARWWGIYLVRYGVIPPRAFDRLAEHELSRMASRRGSPRWQYHNVLFVFERFT</sequence>
<dbReference type="Proteomes" id="UP000613768">
    <property type="component" value="Unassembled WGS sequence"/>
</dbReference>
<reference evidence="5 6" key="1">
    <citation type="submission" date="2020-09" db="EMBL/GenBank/DDBJ databases">
        <title>Pseudoxanthomonas sp. CAU 1598 isolated from sand of Yaerae Beach.</title>
        <authorList>
            <person name="Kim W."/>
        </authorList>
    </citation>
    <scope>NUCLEOTIDE SEQUENCE [LARGE SCALE GENOMIC DNA]</scope>
    <source>
        <strain evidence="5 6">CAU 1598</strain>
    </source>
</reference>
<evidence type="ECO:0000313" key="6">
    <source>
        <dbReference type="Proteomes" id="UP000613768"/>
    </source>
</evidence>
<dbReference type="CDD" id="cd02440">
    <property type="entry name" value="AdoMet_MTases"/>
    <property type="match status" value="1"/>
</dbReference>
<dbReference type="Gene3D" id="3.40.50.150">
    <property type="entry name" value="Vaccinia Virus protein VP39"/>
    <property type="match status" value="1"/>
</dbReference>
<dbReference type="PANTHER" id="PTHR43464">
    <property type="entry name" value="METHYLTRANSFERASE"/>
    <property type="match status" value="1"/>
</dbReference>
<comment type="caution">
    <text evidence="5">The sequence shown here is derived from an EMBL/GenBank/DDBJ whole genome shotgun (WGS) entry which is preliminary data.</text>
</comment>
<dbReference type="SUPFAM" id="SSF53335">
    <property type="entry name" value="S-adenosyl-L-methionine-dependent methyltransferases"/>
    <property type="match status" value="1"/>
</dbReference>
<dbReference type="InterPro" id="IPR029063">
    <property type="entry name" value="SAM-dependent_MTases_sf"/>
</dbReference>
<keyword evidence="6" id="KW-1185">Reference proteome</keyword>
<dbReference type="InterPro" id="IPR013216">
    <property type="entry name" value="Methyltransf_11"/>
</dbReference>
<evidence type="ECO:0000256" key="2">
    <source>
        <dbReference type="ARBA" id="ARBA00022679"/>
    </source>
</evidence>
<name>A0AAW3ZDB0_9GAMM</name>
<dbReference type="GO" id="GO:0008757">
    <property type="term" value="F:S-adenosylmethionine-dependent methyltransferase activity"/>
    <property type="evidence" value="ECO:0007669"/>
    <property type="project" value="InterPro"/>
</dbReference>
<evidence type="ECO:0000259" key="4">
    <source>
        <dbReference type="Pfam" id="PF08241"/>
    </source>
</evidence>
<dbReference type="AlphaFoldDB" id="A0AAW3ZDB0"/>
<evidence type="ECO:0000313" key="5">
    <source>
        <dbReference type="EMBL" id="MBD8524191.1"/>
    </source>
</evidence>
<evidence type="ECO:0000256" key="3">
    <source>
        <dbReference type="ARBA" id="ARBA00022691"/>
    </source>
</evidence>
<keyword evidence="2" id="KW-0808">Transferase</keyword>
<gene>
    <name evidence="5" type="ORF">IFO71_00400</name>
</gene>
<accession>A0AAW3ZDB0</accession>
<dbReference type="EMBL" id="JACYTR010000001">
    <property type="protein sequence ID" value="MBD8524191.1"/>
    <property type="molecule type" value="Genomic_DNA"/>
</dbReference>
<organism evidence="5 6">
    <name type="scientific">Pseudomarimonas arenosa</name>
    <dbReference type="NCBI Taxonomy" id="2774145"/>
    <lineage>
        <taxon>Bacteria</taxon>
        <taxon>Pseudomonadati</taxon>
        <taxon>Pseudomonadota</taxon>
        <taxon>Gammaproteobacteria</taxon>
        <taxon>Lysobacterales</taxon>
        <taxon>Lysobacteraceae</taxon>
        <taxon>Pseudomarimonas</taxon>
    </lineage>
</organism>
<dbReference type="GO" id="GO:0032259">
    <property type="term" value="P:methylation"/>
    <property type="evidence" value="ECO:0007669"/>
    <property type="project" value="UniProtKB-KW"/>
</dbReference>
<keyword evidence="3" id="KW-0949">S-adenosyl-L-methionine</keyword>
<keyword evidence="1 5" id="KW-0489">Methyltransferase</keyword>
<dbReference type="Pfam" id="PF08241">
    <property type="entry name" value="Methyltransf_11"/>
    <property type="match status" value="1"/>
</dbReference>
<protein>
    <submittedName>
        <fullName evidence="5">Class I SAM-dependent methyltransferase</fullName>
    </submittedName>
</protein>
<evidence type="ECO:0000256" key="1">
    <source>
        <dbReference type="ARBA" id="ARBA00022603"/>
    </source>
</evidence>
<feature type="domain" description="Methyltransferase type 11" evidence="4">
    <location>
        <begin position="54"/>
        <end position="147"/>
    </location>
</feature>
<dbReference type="PANTHER" id="PTHR43464:SF19">
    <property type="entry name" value="UBIQUINONE BIOSYNTHESIS O-METHYLTRANSFERASE, MITOCHONDRIAL"/>
    <property type="match status" value="1"/>
</dbReference>
<proteinExistence type="predicted"/>